<feature type="region of interest" description="Disordered" evidence="1">
    <location>
        <begin position="1"/>
        <end position="56"/>
    </location>
</feature>
<proteinExistence type="predicted"/>
<dbReference type="AlphaFoldDB" id="A0A8T2PXR9"/>
<organism evidence="2 3">
    <name type="scientific">Albula glossodonta</name>
    <name type="common">roundjaw bonefish</name>
    <dbReference type="NCBI Taxonomy" id="121402"/>
    <lineage>
        <taxon>Eukaryota</taxon>
        <taxon>Metazoa</taxon>
        <taxon>Chordata</taxon>
        <taxon>Craniata</taxon>
        <taxon>Vertebrata</taxon>
        <taxon>Euteleostomi</taxon>
        <taxon>Actinopterygii</taxon>
        <taxon>Neopterygii</taxon>
        <taxon>Teleostei</taxon>
        <taxon>Albuliformes</taxon>
        <taxon>Albulidae</taxon>
        <taxon>Albula</taxon>
    </lineage>
</organism>
<sequence length="125" mass="13300">MTEGQHGEMDRAPPHPPAPKRLSSTGEEEEGRAIMGLCSGETDTDGGMGGGNSPANEWLMADARRLFGMSASQPEGAGDGAKPHDGGWGDVSVFLATGPLRMDFLAPCHLWRSVKPMFNAAQYER</sequence>
<accession>A0A8T2PXR9</accession>
<comment type="caution">
    <text evidence="2">The sequence shown here is derived from an EMBL/GenBank/DDBJ whole genome shotgun (WGS) entry which is preliminary data.</text>
</comment>
<dbReference type="EMBL" id="JAFBMS010000001">
    <property type="protein sequence ID" value="KAG9356068.1"/>
    <property type="molecule type" value="Genomic_DNA"/>
</dbReference>
<gene>
    <name evidence="2" type="ORF">JZ751_000912</name>
</gene>
<feature type="compositionally biased region" description="Basic and acidic residues" evidence="1">
    <location>
        <begin position="1"/>
        <end position="13"/>
    </location>
</feature>
<protein>
    <submittedName>
        <fullName evidence="2">Uncharacterized protein</fullName>
    </submittedName>
</protein>
<evidence type="ECO:0000313" key="2">
    <source>
        <dbReference type="EMBL" id="KAG9356068.1"/>
    </source>
</evidence>
<dbReference type="Proteomes" id="UP000824540">
    <property type="component" value="Unassembled WGS sequence"/>
</dbReference>
<keyword evidence="3" id="KW-1185">Reference proteome</keyword>
<evidence type="ECO:0000256" key="1">
    <source>
        <dbReference type="SAM" id="MobiDB-lite"/>
    </source>
</evidence>
<name>A0A8T2PXR9_9TELE</name>
<evidence type="ECO:0000313" key="3">
    <source>
        <dbReference type="Proteomes" id="UP000824540"/>
    </source>
</evidence>
<reference evidence="2" key="1">
    <citation type="thesis" date="2021" institute="BYU ScholarsArchive" country="Provo, UT, USA">
        <title>Applications of and Algorithms for Genome Assembly and Genomic Analyses with an Emphasis on Marine Teleosts.</title>
        <authorList>
            <person name="Pickett B.D."/>
        </authorList>
    </citation>
    <scope>NUCLEOTIDE SEQUENCE</scope>
    <source>
        <strain evidence="2">HI-2016</strain>
    </source>
</reference>